<evidence type="ECO:0000313" key="6">
    <source>
        <dbReference type="Proteomes" id="UP001354989"/>
    </source>
</evidence>
<evidence type="ECO:0000313" key="5">
    <source>
        <dbReference type="EMBL" id="BDC98964.1"/>
    </source>
</evidence>
<name>A0ABM7VDE3_9BACT</name>
<feature type="signal peptide" evidence="4">
    <location>
        <begin position="1"/>
        <end position="44"/>
    </location>
</feature>
<keyword evidence="6" id="KW-1185">Reference proteome</keyword>
<keyword evidence="3" id="KW-0998">Cell outer membrane</keyword>
<feature type="chain" id="PRO_5045906952" description="TonB-dependent receptor" evidence="4">
    <location>
        <begin position="45"/>
        <end position="570"/>
    </location>
</feature>
<proteinExistence type="predicted"/>
<sequence>MSPMRMISLRIQPFINLIDQKLIMKNHIVLLASALLFGAATVQAQDDSGLNDARIVIEKNRTNTVQSEERSFEKIAPVPQGKNQPIMLNYSPVEFKASLDPLEPTIRVTGLKSEKLPHSKNGYFELGVGNYLNTYAQGYANTIRKKNMDAGVYLKHFSALQGPVDGNNSSSSENEIAGLLNYYTKKATINTKLGYERWANKFYGYPAGTEVNDAQLKQHFNFINFETKVEGTDQSAPLAFKGGMDYHFTGDRFNASEHLVKLDGDFAYRTGEIWQPGVMLKMDYANRQDSLASEGRLGLQIIPNVRLVFDQFDLSLGLNFAYQNDSTENLDNFMVFPYFSGTYKMSEYFGLFASLKGDMQFNSLYNVVRYNPWMAPEFSLQNAATPFDFSIGGKGKFSHYLNYSASLGVKQINNLMTVVNNPMDQAQFLTAYDSGKTTVFHVAAHLAYELNQIAAGTDFRYNNYSTSTLEAAFHLPTLDWNFWGKYRYDDKLSFSTQLHILGGLKALAPTTNEVTNLKTIVDLGVRADYQLNERFGAFAKIDNLLAQKYERFQYYPVRGFQLMVGASVTF</sequence>
<evidence type="ECO:0000256" key="2">
    <source>
        <dbReference type="ARBA" id="ARBA00023136"/>
    </source>
</evidence>
<dbReference type="Proteomes" id="UP001354989">
    <property type="component" value="Chromosome"/>
</dbReference>
<reference evidence="5 6" key="1">
    <citation type="submission" date="2021-12" db="EMBL/GenBank/DDBJ databases">
        <title>Genome sequencing of bacteria with rrn-lacking chromosome and rrn-plasmid.</title>
        <authorList>
            <person name="Anda M."/>
            <person name="Iwasaki W."/>
        </authorList>
    </citation>
    <scope>NUCLEOTIDE SEQUENCE [LARGE SCALE GENOMIC DNA]</scope>
    <source>
        <strain evidence="5 6">NBRC 101262</strain>
    </source>
</reference>
<keyword evidence="4" id="KW-0732">Signal</keyword>
<evidence type="ECO:0000256" key="3">
    <source>
        <dbReference type="ARBA" id="ARBA00023237"/>
    </source>
</evidence>
<evidence type="ECO:0000256" key="4">
    <source>
        <dbReference type="SAM" id="SignalP"/>
    </source>
</evidence>
<evidence type="ECO:0008006" key="7">
    <source>
        <dbReference type="Google" id="ProtNLM"/>
    </source>
</evidence>
<organism evidence="5 6">
    <name type="scientific">Persicobacter psychrovividus</name>
    <dbReference type="NCBI Taxonomy" id="387638"/>
    <lineage>
        <taxon>Bacteria</taxon>
        <taxon>Pseudomonadati</taxon>
        <taxon>Bacteroidota</taxon>
        <taxon>Cytophagia</taxon>
        <taxon>Cytophagales</taxon>
        <taxon>Persicobacteraceae</taxon>
        <taxon>Persicobacter</taxon>
    </lineage>
</organism>
<gene>
    <name evidence="5" type="ORF">PEPS_12450</name>
</gene>
<comment type="subcellular location">
    <subcellularLocation>
        <location evidence="1">Cell outer membrane</location>
    </subcellularLocation>
</comment>
<dbReference type="SUPFAM" id="SSF56935">
    <property type="entry name" value="Porins"/>
    <property type="match status" value="1"/>
</dbReference>
<accession>A0ABM7VDE3</accession>
<protein>
    <recommendedName>
        <fullName evidence="7">TonB-dependent receptor</fullName>
    </recommendedName>
</protein>
<keyword evidence="2" id="KW-0472">Membrane</keyword>
<dbReference type="InterPro" id="IPR036942">
    <property type="entry name" value="Beta-barrel_TonB_sf"/>
</dbReference>
<evidence type="ECO:0000256" key="1">
    <source>
        <dbReference type="ARBA" id="ARBA00004442"/>
    </source>
</evidence>
<dbReference type="EMBL" id="AP025292">
    <property type="protein sequence ID" value="BDC98964.1"/>
    <property type="molecule type" value="Genomic_DNA"/>
</dbReference>
<dbReference type="Gene3D" id="2.40.170.20">
    <property type="entry name" value="TonB-dependent receptor, beta-barrel domain"/>
    <property type="match status" value="1"/>
</dbReference>